<proteinExistence type="predicted"/>
<dbReference type="InterPro" id="IPR015943">
    <property type="entry name" value="WD40/YVTN_repeat-like_dom_sf"/>
</dbReference>
<evidence type="ECO:0000313" key="3">
    <source>
        <dbReference type="Proteomes" id="UP000179807"/>
    </source>
</evidence>
<dbReference type="SUPFAM" id="SSF50978">
    <property type="entry name" value="WD40 repeat-like"/>
    <property type="match status" value="1"/>
</dbReference>
<name>A0A1J4JZA6_9EUKA</name>
<gene>
    <name evidence="2" type="ORF">TRFO_28570</name>
</gene>
<dbReference type="PANTHER" id="PTHR13743:SF161">
    <property type="entry name" value="BEIGE_BEACH DOMAIN CONTAINING PROTEIN"/>
    <property type="match status" value="1"/>
</dbReference>
<evidence type="ECO:0000313" key="2">
    <source>
        <dbReference type="EMBL" id="OHT04026.1"/>
    </source>
</evidence>
<dbReference type="InterPro" id="IPR036372">
    <property type="entry name" value="BEACH_dom_sf"/>
</dbReference>
<protein>
    <recommendedName>
        <fullName evidence="1">BEACH domain-containing protein</fullName>
    </recommendedName>
</protein>
<dbReference type="InterPro" id="IPR036322">
    <property type="entry name" value="WD40_repeat_dom_sf"/>
</dbReference>
<dbReference type="Gene3D" id="1.10.1540.10">
    <property type="entry name" value="BEACH domain"/>
    <property type="match status" value="1"/>
</dbReference>
<dbReference type="InterPro" id="IPR000409">
    <property type="entry name" value="BEACH_dom"/>
</dbReference>
<evidence type="ECO:0000259" key="1">
    <source>
        <dbReference type="SMART" id="SM01026"/>
    </source>
</evidence>
<feature type="domain" description="BEACH" evidence="1">
    <location>
        <begin position="1819"/>
        <end position="1987"/>
    </location>
</feature>
<dbReference type="PANTHER" id="PTHR13743">
    <property type="entry name" value="BEIGE/BEACH-RELATED"/>
    <property type="match status" value="1"/>
</dbReference>
<dbReference type="Gene3D" id="2.130.10.10">
    <property type="entry name" value="YVTN repeat-like/Quinoprotein amine dehydrogenase"/>
    <property type="match status" value="1"/>
</dbReference>
<comment type="caution">
    <text evidence="2">The sequence shown here is derived from an EMBL/GenBank/DDBJ whole genome shotgun (WGS) entry which is preliminary data.</text>
</comment>
<dbReference type="SUPFAM" id="SSF49899">
    <property type="entry name" value="Concanavalin A-like lectins/glucanases"/>
    <property type="match status" value="1"/>
</dbReference>
<dbReference type="InterPro" id="IPR013320">
    <property type="entry name" value="ConA-like_dom_sf"/>
</dbReference>
<dbReference type="SUPFAM" id="SSF81837">
    <property type="entry name" value="BEACH domain"/>
    <property type="match status" value="1"/>
</dbReference>
<dbReference type="VEuPathDB" id="TrichDB:TRFO_28570"/>
<sequence>MRDPFISILKLKIKVIPDYHAHIKDPNLISLFDLHKIPHFSAKEIFIIKTSLKSHNNHSDSIKKINKTLVPFVPKPLISLSEYQISDQPTLEYIHAYILSSYVSWINFHEHTDTIECLIDLLMILNFLHDSKYADIGKDCFIYAFNIYRNNKIFPDLSRYITQFITFFRNFNNFTVEDYSLLADFFNDVCTLPDNQFLFILMNSLKPVFERHGNEIPVNIYERFMNDIFPYVTDLTPVGIQFYKMIITHLNQKQAKETVSTIILVICKDILTLKQIPTFPPFEGSFSIIQSSFIPPADFPSITTFENGFNIIDNSAKVELPAFETLYNTELMDKILPFFKAISKSKVSSLEAVEKMGEFINRMAQTQSKYSLYIVFLALISKVLRHLLNHVSFTSLLFKKEIFNPAVICTGKNLMDQSIINMNILRSEAFKNILYDGANETSIVLNSFIDTPPMFLELIQRCIDNYDKMTINVLESCSFIEFISNALTFYQNLRYKNEKVAEEISIKLYFFISLICQEEKAKYSLFNNIYFCNIFVSQSYEENLRKFVFTQIKLAYQSECLPRAFLKLFESLFRKFPSAKSTQLANELLILINDIIVLQRSNAESYSIIAEPLFESLSMLDQSPGSSNLLSSVLKFFTETVFDLDDHQYNKFSTAIRTIYGNEDHDLIFKRLVQFLAGDSISTVNPSFIIRRPRAVLIFFYMYSKSQKIITFLIELCKFSDENCKACHQSRFDILILETIKSIWSDSTTDRHYLELLFNLLSIISSGQCSIAVVEKYISLLSPIGGQYLSPHIQIATDTLYDIIRSGLRIPSYQMPFQRDNQIKPQEIFSLIGGFTFVAWLYISKSLSNYRPMIFKIWNDKNWSLTISVNLNVISFLELGPNYKIPSNMDAFLPTNEWIKLGLTYYIDQKSASLLLYINSVHVTTLKTVVPDILDWNFHFCFGGVTEASTENDVKPSYIGPFSLYPILDNDQVAAVFNDNPNSFSPLERKPLFSYFPSTINTFEKSTFYSLFVGKDCLKLILPMFSMSYLTFIDGEKYKLLFESAISIISNTLSGYEEAEKGFLYNKGFEILSYLLTHANSIYLTYHLYTKICQIFQSLQNYHLQVKLFTSILVNISVWLTSNDQIPILKHILRTLIPSFPNLTKKFLSYQIVLNTLITFYSNQHPNKKTQKISHLQVCRNILYRMLTLPTYIEFKYLLSAIIQVDDNEIAKELLELLMNYSESTSLKPFFERNCIKNFFTKLCFDKINQIPHLVIDILVNFHTKSIIHISEYVDIILSQFSPKSASVELFDLLISLINQGYIEFFSFFCYVGVQLDVSEAKKINKIKTTNIINIENWYFCPVIWALSFVPEWQYVIMNFLAITDPNQWIPICTTIYHLSNLQNKNASDSINCYLMQISHFLICEEICINKKNFKDYQFLIGHYIFFHKYDQTFINFNLDIYETVDIMNDISNEKPQPEISLKGISSSYIKRLFLGSTNDKEKRFGLRISENMTWKDYELAKAFIFIFSKKQSYRDYDLYAIVYHFYSRIDLIENDFIVNFECIVQNDLNENQKLITKPYTDITSFVENVFIKKYLKTFLPSFMNIIDDDFVFNDTYKKSIVHDYRISNFKFIKHLRKQEKSYQNSWLKLWSELTQDGRPWESASHKISQYIRDMTLCGDGFPYKIKKVWRFEEKMSASIVSEIIYGANQYSDWNQEEQIDYHNNNKVLLIDSPCQIIKSNIIYKESEILVYKKIFILRNSKQKIMNISSIISMIQQSYHSKQLAFEIYLKDGKSFILVFPSTNHRDHIFDSIFSQIHIHSKFHPFIIRSGQPVPPEFIDDWREHKISNFKYIHILNQISSCSFHNEKQYPIFPRILEDFSDINSIRTFQQTIQYSDKTPFFYLKKVDQFQNSSINSFTHISQVTKEHELPPEFFFLPEIFETNEIQTFILPNWANSSFDFVYQCRKILESEQISENLNKWFDQIWGDFRVKYCMYLPLFDSPHPSRLPLPNTYDYSKTINIEESEKTEETSHSEFIICESLNWIAFFNTISSPSLSNLDVTTDNTYNIILKHKIEKVSNSIEFSFNDKIICSFISEEFHTIVIGMSNGTIFVHSLERSSPVFIINLCDEFAQAISISPSWGLIVVFTNKQRLILYNINGLLIKKIQTNSSIEKIFCWSNNEGFDFMATVTNIGDVIINEVYYATFKDYNYHCDKKVVDMSFSEKDQKLVLYTTHDCQKNKYISQFTMSNSKI</sequence>
<reference evidence="2" key="1">
    <citation type="submission" date="2016-10" db="EMBL/GenBank/DDBJ databases">
        <authorList>
            <person name="Benchimol M."/>
            <person name="Almeida L.G."/>
            <person name="Vasconcelos A.T."/>
            <person name="Perreira-Neves A."/>
            <person name="Rosa I.A."/>
            <person name="Tasca T."/>
            <person name="Bogo M.R."/>
            <person name="de Souza W."/>
        </authorList>
    </citation>
    <scope>NUCLEOTIDE SEQUENCE [LARGE SCALE GENOMIC DNA]</scope>
    <source>
        <strain evidence="2">K</strain>
    </source>
</reference>
<keyword evidence="3" id="KW-1185">Reference proteome</keyword>
<accession>A0A1J4JZA6</accession>
<dbReference type="Pfam" id="PF02138">
    <property type="entry name" value="Beach"/>
    <property type="match status" value="2"/>
</dbReference>
<dbReference type="RefSeq" id="XP_068357162.1">
    <property type="nucleotide sequence ID" value="XM_068506256.1"/>
</dbReference>
<dbReference type="SMART" id="SM01026">
    <property type="entry name" value="Beach"/>
    <property type="match status" value="1"/>
</dbReference>
<dbReference type="EMBL" id="MLAK01000808">
    <property type="protein sequence ID" value="OHT04026.1"/>
    <property type="molecule type" value="Genomic_DNA"/>
</dbReference>
<dbReference type="Pfam" id="PF15787">
    <property type="entry name" value="DUF4704"/>
    <property type="match status" value="1"/>
</dbReference>
<dbReference type="Proteomes" id="UP000179807">
    <property type="component" value="Unassembled WGS sequence"/>
</dbReference>
<dbReference type="SUPFAM" id="SSF50729">
    <property type="entry name" value="PH domain-like"/>
    <property type="match status" value="1"/>
</dbReference>
<dbReference type="InterPro" id="IPR031570">
    <property type="entry name" value="NBEA/BDCP_DUF4704"/>
</dbReference>
<dbReference type="InterPro" id="IPR050865">
    <property type="entry name" value="BEACH_Domain"/>
</dbReference>
<dbReference type="GeneID" id="94840960"/>
<organism evidence="2 3">
    <name type="scientific">Tritrichomonas foetus</name>
    <dbReference type="NCBI Taxonomy" id="1144522"/>
    <lineage>
        <taxon>Eukaryota</taxon>
        <taxon>Metamonada</taxon>
        <taxon>Parabasalia</taxon>
        <taxon>Tritrichomonadida</taxon>
        <taxon>Tritrichomonadidae</taxon>
        <taxon>Tritrichomonas</taxon>
    </lineage>
</organism>